<feature type="non-terminal residue" evidence="2">
    <location>
        <position position="1"/>
    </location>
</feature>
<dbReference type="AlphaFoldDB" id="A0A2C6L3Q8"/>
<dbReference type="EMBL" id="MIGC01001371">
    <property type="protein sequence ID" value="PHJ22989.1"/>
    <property type="molecule type" value="Genomic_DNA"/>
</dbReference>
<dbReference type="RefSeq" id="XP_067924666.1">
    <property type="nucleotide sequence ID" value="XM_068063356.1"/>
</dbReference>
<feature type="region of interest" description="Disordered" evidence="1">
    <location>
        <begin position="11"/>
        <end position="56"/>
    </location>
</feature>
<protein>
    <submittedName>
        <fullName evidence="2">Uncharacterized protein</fullName>
    </submittedName>
</protein>
<keyword evidence="3" id="KW-1185">Reference proteome</keyword>
<proteinExistence type="predicted"/>
<reference evidence="2 3" key="1">
    <citation type="journal article" date="2017" name="Int. J. Parasitol.">
        <title>The genome of the protozoan parasite Cystoisospora suis and a reverse vaccinology approach to identify vaccine candidates.</title>
        <authorList>
            <person name="Palmieri N."/>
            <person name="Shrestha A."/>
            <person name="Ruttkowski B."/>
            <person name="Beck T."/>
            <person name="Vogl C."/>
            <person name="Tomley F."/>
            <person name="Blake D.P."/>
            <person name="Joachim A."/>
        </authorList>
    </citation>
    <scope>NUCLEOTIDE SEQUENCE [LARGE SCALE GENOMIC DNA]</scope>
    <source>
        <strain evidence="2 3">Wien I</strain>
    </source>
</reference>
<evidence type="ECO:0000256" key="1">
    <source>
        <dbReference type="SAM" id="MobiDB-lite"/>
    </source>
</evidence>
<dbReference type="VEuPathDB" id="ToxoDB:CSUI_003158"/>
<evidence type="ECO:0000313" key="3">
    <source>
        <dbReference type="Proteomes" id="UP000221165"/>
    </source>
</evidence>
<gene>
    <name evidence="2" type="ORF">CSUI_003158</name>
</gene>
<organism evidence="2 3">
    <name type="scientific">Cystoisospora suis</name>
    <dbReference type="NCBI Taxonomy" id="483139"/>
    <lineage>
        <taxon>Eukaryota</taxon>
        <taxon>Sar</taxon>
        <taxon>Alveolata</taxon>
        <taxon>Apicomplexa</taxon>
        <taxon>Conoidasida</taxon>
        <taxon>Coccidia</taxon>
        <taxon>Eucoccidiorida</taxon>
        <taxon>Eimeriorina</taxon>
        <taxon>Sarcocystidae</taxon>
        <taxon>Cystoisospora</taxon>
    </lineage>
</organism>
<sequence>YCQRGFPTLEGALPGIPRSQTPSPFDLARERLDRPSTGARFPPTPLRRNEEDESAAWQWDTQDNEASGDGSSLFRSHFYMKYPTLLPALRGSFPTGHFLYLPSPVEAPVPTPGTNPRSDS</sequence>
<dbReference type="GeneID" id="94426567"/>
<dbReference type="Proteomes" id="UP000221165">
    <property type="component" value="Unassembled WGS sequence"/>
</dbReference>
<name>A0A2C6L3Q8_9APIC</name>
<accession>A0A2C6L3Q8</accession>
<evidence type="ECO:0000313" key="2">
    <source>
        <dbReference type="EMBL" id="PHJ22989.1"/>
    </source>
</evidence>
<comment type="caution">
    <text evidence="2">The sequence shown here is derived from an EMBL/GenBank/DDBJ whole genome shotgun (WGS) entry which is preliminary data.</text>
</comment>